<dbReference type="Proteomes" id="UP000293652">
    <property type="component" value="Unassembled WGS sequence"/>
</dbReference>
<reference evidence="3 5" key="3">
    <citation type="submission" date="2019-02" db="EMBL/GenBank/DDBJ databases">
        <title>The genomic architecture of introgression among sibling species of bacteria.</title>
        <authorList>
            <person name="Cavassim M.I.A."/>
            <person name="Moeskjaer S."/>
            <person name="Moslemi C."/>
            <person name="Fields B."/>
            <person name="Bachmann A."/>
            <person name="Vilhjalmsson B."/>
            <person name="Schierup M.H."/>
            <person name="Young J.P.W."/>
            <person name="Andersen S.U."/>
        </authorList>
    </citation>
    <scope>NUCLEOTIDE SEQUENCE [LARGE SCALE GENOMIC DNA]</scope>
    <source>
        <strain evidence="3 5">SM145A</strain>
    </source>
</reference>
<sequence length="79" mass="8735">MSKRRSFKPVKITINGKTRTVYNVVQAGNTLLNDWPEQTPAAKVAERLVLDVFNDAAGPEQVRRAFITAAKASDIKFSS</sequence>
<evidence type="ECO:0000313" key="2">
    <source>
        <dbReference type="EMBL" id="KZB00692.1"/>
    </source>
</evidence>
<dbReference type="RefSeq" id="WP_003546088.1">
    <property type="nucleotide sequence ID" value="NZ_CP016286.1"/>
</dbReference>
<dbReference type="InterPro" id="IPR010385">
    <property type="entry name" value="DUF982"/>
</dbReference>
<dbReference type="EMBL" id="CP016286">
    <property type="protein sequence ID" value="ANP84476.1"/>
    <property type="molecule type" value="Genomic_DNA"/>
</dbReference>
<dbReference type="EMBL" id="LVYU01000085">
    <property type="protein sequence ID" value="KZB00692.1"/>
    <property type="molecule type" value="Genomic_DNA"/>
</dbReference>
<dbReference type="Proteomes" id="UP000092691">
    <property type="component" value="Chromosome"/>
</dbReference>
<evidence type="ECO:0000313" key="5">
    <source>
        <dbReference type="Proteomes" id="UP000293652"/>
    </source>
</evidence>
<evidence type="ECO:0000313" key="1">
    <source>
        <dbReference type="EMBL" id="ANP84476.1"/>
    </source>
</evidence>
<reference evidence="1 4" key="2">
    <citation type="submission" date="2016-06" db="EMBL/GenBank/DDBJ databases">
        <title>Microsymbionts genomes from the relict species Vavilovia formosa.</title>
        <authorList>
            <person name="Chirak E."/>
            <person name="Kimeklis A."/>
            <person name="Andronov E."/>
        </authorList>
    </citation>
    <scope>NUCLEOTIDE SEQUENCE [LARGE SCALE GENOMIC DNA]</scope>
    <source>
        <strain evidence="1 4">Vaf10</strain>
    </source>
</reference>
<dbReference type="OrthoDB" id="8370842at2"/>
<proteinExistence type="predicted"/>
<dbReference type="AlphaFoldDB" id="A0A154IJU1"/>
<accession>A0A154IJU1</accession>
<reference evidence="2" key="1">
    <citation type="submission" date="2016-03" db="EMBL/GenBank/DDBJ databases">
        <title>Microsymbionts genomes from the relict species Vavilovia formosa.</title>
        <authorList>
            <person name="Chirak E."/>
            <person name="Kimeklis A."/>
            <person name="Kopat V."/>
            <person name="Andronov E."/>
        </authorList>
    </citation>
    <scope>NUCLEOTIDE SEQUENCE [LARGE SCALE GENOMIC DNA]</scope>
    <source>
        <strain evidence="2">Vaf12</strain>
    </source>
</reference>
<dbReference type="GeneID" id="303213232"/>
<dbReference type="EMBL" id="SIPC01000001">
    <property type="protein sequence ID" value="TAX70933.1"/>
    <property type="molecule type" value="Genomic_DNA"/>
</dbReference>
<evidence type="ECO:0000313" key="4">
    <source>
        <dbReference type="Proteomes" id="UP000092691"/>
    </source>
</evidence>
<dbReference type="Pfam" id="PF06169">
    <property type="entry name" value="DUF982"/>
    <property type="match status" value="1"/>
</dbReference>
<protein>
    <submittedName>
        <fullName evidence="3">DUF982 domain-containing protein</fullName>
    </submittedName>
</protein>
<evidence type="ECO:0000313" key="3">
    <source>
        <dbReference type="EMBL" id="TAX70933.1"/>
    </source>
</evidence>
<gene>
    <name evidence="2" type="ORF">A4A59_16760</name>
    <name evidence="1" type="ORF">BA011_01110</name>
    <name evidence="3" type="ORF">ELI03_03810</name>
</gene>
<dbReference type="Gene3D" id="6.10.250.730">
    <property type="match status" value="1"/>
</dbReference>
<organism evidence="2">
    <name type="scientific">Rhizobium leguminosarum</name>
    <dbReference type="NCBI Taxonomy" id="384"/>
    <lineage>
        <taxon>Bacteria</taxon>
        <taxon>Pseudomonadati</taxon>
        <taxon>Pseudomonadota</taxon>
        <taxon>Alphaproteobacteria</taxon>
        <taxon>Hyphomicrobiales</taxon>
        <taxon>Rhizobiaceae</taxon>
        <taxon>Rhizobium/Agrobacterium group</taxon>
        <taxon>Rhizobium</taxon>
    </lineage>
</organism>
<name>A0A154IJU1_RHILE</name>